<dbReference type="Proteomes" id="UP000501926">
    <property type="component" value="Chromosome"/>
</dbReference>
<reference evidence="1 2" key="1">
    <citation type="submission" date="2020-02" db="EMBL/GenBank/DDBJ databases">
        <title>Newly sequenced genome of strain CSTR1 showed variability in Candidatus Kuenenia stuttgartiensis genomes.</title>
        <authorList>
            <person name="Ding C."/>
            <person name="Adrian L."/>
        </authorList>
    </citation>
    <scope>NUCLEOTIDE SEQUENCE [LARGE SCALE GENOMIC DNA]</scope>
    <source>
        <strain evidence="1 2">CSTR1</strain>
    </source>
</reference>
<evidence type="ECO:0000313" key="1">
    <source>
        <dbReference type="EMBL" id="QII11469.1"/>
    </source>
</evidence>
<gene>
    <name evidence="1" type="ORF">KsCSTR_20900</name>
</gene>
<name>A0A6G7GQ86_KUEST</name>
<organism evidence="1 2">
    <name type="scientific">Kuenenia stuttgartiensis</name>
    <dbReference type="NCBI Taxonomy" id="174633"/>
    <lineage>
        <taxon>Bacteria</taxon>
        <taxon>Pseudomonadati</taxon>
        <taxon>Planctomycetota</taxon>
        <taxon>Candidatus Brocadiia</taxon>
        <taxon>Candidatus Brocadiales</taxon>
        <taxon>Candidatus Brocadiaceae</taxon>
        <taxon>Candidatus Kuenenia</taxon>
    </lineage>
</organism>
<protein>
    <submittedName>
        <fullName evidence="1">Uncharacterized protein</fullName>
    </submittedName>
</protein>
<dbReference type="AlphaFoldDB" id="A0A6G7GQ86"/>
<proteinExistence type="predicted"/>
<sequence length="46" mass="5291">MKQNQKPLDRIKTKNPPACLDNTTGIKTLCKERKYIKTLEKVMGKS</sequence>
<evidence type="ECO:0000313" key="2">
    <source>
        <dbReference type="Proteomes" id="UP000501926"/>
    </source>
</evidence>
<accession>A0A6G7GQ86</accession>
<dbReference type="EMBL" id="CP049055">
    <property type="protein sequence ID" value="QII11469.1"/>
    <property type="molecule type" value="Genomic_DNA"/>
</dbReference>